<feature type="compositionally biased region" description="Polar residues" evidence="1">
    <location>
        <begin position="21"/>
        <end position="30"/>
    </location>
</feature>
<reference evidence="2 3" key="1">
    <citation type="journal article" date="2020" name="Nature">
        <title>Six reference-quality genomes reveal evolution of bat adaptations.</title>
        <authorList>
            <person name="Jebb D."/>
            <person name="Huang Z."/>
            <person name="Pippel M."/>
            <person name="Hughes G.M."/>
            <person name="Lavrichenko K."/>
            <person name="Devanna P."/>
            <person name="Winkler S."/>
            <person name="Jermiin L.S."/>
            <person name="Skirmuntt E.C."/>
            <person name="Katzourakis A."/>
            <person name="Burkitt-Gray L."/>
            <person name="Ray D.A."/>
            <person name="Sullivan K.A.M."/>
            <person name="Roscito J.G."/>
            <person name="Kirilenko B.M."/>
            <person name="Davalos L.M."/>
            <person name="Corthals A.P."/>
            <person name="Power M.L."/>
            <person name="Jones G."/>
            <person name="Ransome R.D."/>
            <person name="Dechmann D.K.N."/>
            <person name="Locatelli A.G."/>
            <person name="Puechmaille S.J."/>
            <person name="Fedrigo O."/>
            <person name="Jarvis E.D."/>
            <person name="Hiller M."/>
            <person name="Vernes S.C."/>
            <person name="Myers E.W."/>
            <person name="Teeling E.C."/>
        </authorList>
    </citation>
    <scope>NUCLEOTIDE SEQUENCE [LARGE SCALE GENOMIC DNA]</scope>
    <source>
        <strain evidence="2">MMyoMyo1</strain>
        <tissue evidence="2">Flight muscle</tissue>
    </source>
</reference>
<dbReference type="VEuPathDB" id="HostDB:GeneID_118648939"/>
<feature type="region of interest" description="Disordered" evidence="1">
    <location>
        <begin position="14"/>
        <end position="134"/>
    </location>
</feature>
<organism evidence="2 3">
    <name type="scientific">Myotis myotis</name>
    <name type="common">Greater mouse-eared bat</name>
    <name type="synonym">Vespertilio myotis</name>
    <dbReference type="NCBI Taxonomy" id="51298"/>
    <lineage>
        <taxon>Eukaryota</taxon>
        <taxon>Metazoa</taxon>
        <taxon>Chordata</taxon>
        <taxon>Craniata</taxon>
        <taxon>Vertebrata</taxon>
        <taxon>Euteleostomi</taxon>
        <taxon>Mammalia</taxon>
        <taxon>Eutheria</taxon>
        <taxon>Laurasiatheria</taxon>
        <taxon>Chiroptera</taxon>
        <taxon>Yangochiroptera</taxon>
        <taxon>Vespertilionidae</taxon>
        <taxon>Myotis</taxon>
    </lineage>
</organism>
<protein>
    <submittedName>
        <fullName evidence="2">Uncharacterized protein</fullName>
    </submittedName>
</protein>
<keyword evidence="3" id="KW-1185">Reference proteome</keyword>
<comment type="caution">
    <text evidence="2">The sequence shown here is derived from an EMBL/GenBank/DDBJ whole genome shotgun (WGS) entry which is preliminary data.</text>
</comment>
<evidence type="ECO:0000313" key="3">
    <source>
        <dbReference type="Proteomes" id="UP000527355"/>
    </source>
</evidence>
<dbReference type="Proteomes" id="UP000527355">
    <property type="component" value="Unassembled WGS sequence"/>
</dbReference>
<proteinExistence type="predicted"/>
<name>A0A7J7RH37_MYOMY</name>
<accession>A0A7J7RH37</accession>
<evidence type="ECO:0000313" key="2">
    <source>
        <dbReference type="EMBL" id="KAF6275452.1"/>
    </source>
</evidence>
<gene>
    <name evidence="2" type="ORF">mMyoMyo1_010310</name>
</gene>
<dbReference type="AlphaFoldDB" id="A0A7J7RH37"/>
<sequence length="134" mass="14369">MRGEQAFKSAALYGRSGYHSGPQTPLSSTPMVFPPGPSAPPSLHRVPGGRIDSTVKDQSPQPVTRGARRSLELLPECAGASMEPPELSQQEENCRVSPVSGPREPSPRTTYTIDKQHTHGAHRPRPLLGLGKQG</sequence>
<dbReference type="EMBL" id="JABWUV010000027">
    <property type="protein sequence ID" value="KAF6275452.1"/>
    <property type="molecule type" value="Genomic_DNA"/>
</dbReference>
<evidence type="ECO:0000256" key="1">
    <source>
        <dbReference type="SAM" id="MobiDB-lite"/>
    </source>
</evidence>